<comment type="caution">
    <text evidence="2">The sequence shown here is derived from an EMBL/GenBank/DDBJ whole genome shotgun (WGS) entry which is preliminary data.</text>
</comment>
<evidence type="ECO:0000313" key="3">
    <source>
        <dbReference type="Proteomes" id="UP000314294"/>
    </source>
</evidence>
<keyword evidence="3" id="KW-1185">Reference proteome</keyword>
<gene>
    <name evidence="2" type="ORF">EYF80_053125</name>
</gene>
<name>A0A4Z2F8T0_9TELE</name>
<evidence type="ECO:0000256" key="1">
    <source>
        <dbReference type="SAM" id="MobiDB-lite"/>
    </source>
</evidence>
<organism evidence="2 3">
    <name type="scientific">Liparis tanakae</name>
    <name type="common">Tanaka's snailfish</name>
    <dbReference type="NCBI Taxonomy" id="230148"/>
    <lineage>
        <taxon>Eukaryota</taxon>
        <taxon>Metazoa</taxon>
        <taxon>Chordata</taxon>
        <taxon>Craniata</taxon>
        <taxon>Vertebrata</taxon>
        <taxon>Euteleostomi</taxon>
        <taxon>Actinopterygii</taxon>
        <taxon>Neopterygii</taxon>
        <taxon>Teleostei</taxon>
        <taxon>Neoteleostei</taxon>
        <taxon>Acanthomorphata</taxon>
        <taxon>Eupercaria</taxon>
        <taxon>Perciformes</taxon>
        <taxon>Cottioidei</taxon>
        <taxon>Cottales</taxon>
        <taxon>Liparidae</taxon>
        <taxon>Liparis</taxon>
    </lineage>
</organism>
<proteinExistence type="predicted"/>
<feature type="region of interest" description="Disordered" evidence="1">
    <location>
        <begin position="22"/>
        <end position="53"/>
    </location>
</feature>
<sequence>MLSPWKDGPHQHLTNTLQILNYTGGQRRHPPPQPPTAQYHDSPTRGQRSGLRPPRVVWTGQSVITSNMAAAATGHSIKPTVAERCCSFHIHSVELSSRSRLLALQDSDSQLHLSCDP</sequence>
<dbReference type="Proteomes" id="UP000314294">
    <property type="component" value="Unassembled WGS sequence"/>
</dbReference>
<evidence type="ECO:0000313" key="2">
    <source>
        <dbReference type="EMBL" id="TNN36712.1"/>
    </source>
</evidence>
<reference evidence="2 3" key="1">
    <citation type="submission" date="2019-03" db="EMBL/GenBank/DDBJ databases">
        <title>First draft genome of Liparis tanakae, snailfish: a comprehensive survey of snailfish specific genes.</title>
        <authorList>
            <person name="Kim W."/>
            <person name="Song I."/>
            <person name="Jeong J.-H."/>
            <person name="Kim D."/>
            <person name="Kim S."/>
            <person name="Ryu S."/>
            <person name="Song J.Y."/>
            <person name="Lee S.K."/>
        </authorList>
    </citation>
    <scope>NUCLEOTIDE SEQUENCE [LARGE SCALE GENOMIC DNA]</scope>
    <source>
        <tissue evidence="2">Muscle</tissue>
    </source>
</reference>
<protein>
    <submittedName>
        <fullName evidence="2">Uncharacterized protein</fullName>
    </submittedName>
</protein>
<accession>A0A4Z2F8T0</accession>
<dbReference type="AlphaFoldDB" id="A0A4Z2F8T0"/>
<dbReference type="EMBL" id="SRLO01001582">
    <property type="protein sequence ID" value="TNN36712.1"/>
    <property type="molecule type" value="Genomic_DNA"/>
</dbReference>